<evidence type="ECO:0000256" key="2">
    <source>
        <dbReference type="ARBA" id="ARBA00009298"/>
    </source>
</evidence>
<evidence type="ECO:0000259" key="8">
    <source>
        <dbReference type="Pfam" id="PF02308"/>
    </source>
</evidence>
<evidence type="ECO:0000256" key="4">
    <source>
        <dbReference type="ARBA" id="ARBA00022692"/>
    </source>
</evidence>
<evidence type="ECO:0000313" key="9">
    <source>
        <dbReference type="EMBL" id="AFG36794.1"/>
    </source>
</evidence>
<dbReference type="HOGENOM" id="CLU_079292_0_1_12"/>
<evidence type="ECO:0000256" key="1">
    <source>
        <dbReference type="ARBA" id="ARBA00004651"/>
    </source>
</evidence>
<feature type="transmembrane region" description="Helical" evidence="7">
    <location>
        <begin position="20"/>
        <end position="40"/>
    </location>
</feature>
<name>H9UH01_SPIAZ</name>
<keyword evidence="4 7" id="KW-0812">Transmembrane</keyword>
<dbReference type="PANTHER" id="PTHR33778">
    <property type="entry name" value="PROTEIN MGTC"/>
    <property type="match status" value="1"/>
</dbReference>
<dbReference type="Pfam" id="PF02308">
    <property type="entry name" value="MgtC"/>
    <property type="match status" value="1"/>
</dbReference>
<keyword evidence="10" id="KW-1185">Reference proteome</keyword>
<dbReference type="eggNOG" id="COG1285">
    <property type="taxonomic scope" value="Bacteria"/>
</dbReference>
<dbReference type="PRINTS" id="PR01837">
    <property type="entry name" value="MGTCSAPBPROT"/>
</dbReference>
<dbReference type="GO" id="GO:0005886">
    <property type="term" value="C:plasma membrane"/>
    <property type="evidence" value="ECO:0007669"/>
    <property type="project" value="UniProtKB-SubCell"/>
</dbReference>
<protein>
    <submittedName>
        <fullName evidence="9">Putative membrane protein</fullName>
    </submittedName>
</protein>
<dbReference type="STRING" id="889378.Spiaf_0694"/>
<dbReference type="OrthoDB" id="9811198at2"/>
<accession>H9UH01</accession>
<evidence type="ECO:0000256" key="5">
    <source>
        <dbReference type="ARBA" id="ARBA00022989"/>
    </source>
</evidence>
<dbReference type="RefSeq" id="WP_014454791.1">
    <property type="nucleotide sequence ID" value="NC_017098.1"/>
</dbReference>
<evidence type="ECO:0000256" key="6">
    <source>
        <dbReference type="ARBA" id="ARBA00023136"/>
    </source>
</evidence>
<feature type="transmembrane region" description="Helical" evidence="7">
    <location>
        <begin position="52"/>
        <end position="72"/>
    </location>
</feature>
<gene>
    <name evidence="9" type="ordered locus">Spiaf_0694</name>
</gene>
<dbReference type="Proteomes" id="UP000007383">
    <property type="component" value="Chromosome"/>
</dbReference>
<feature type="transmembrane region" description="Helical" evidence="7">
    <location>
        <begin position="113"/>
        <end position="131"/>
    </location>
</feature>
<organism evidence="9 10">
    <name type="scientific">Spirochaeta africana (strain ATCC 700263 / DSM 8902 / Z-7692)</name>
    <dbReference type="NCBI Taxonomy" id="889378"/>
    <lineage>
        <taxon>Bacteria</taxon>
        <taxon>Pseudomonadati</taxon>
        <taxon>Spirochaetota</taxon>
        <taxon>Spirochaetia</taxon>
        <taxon>Spirochaetales</taxon>
        <taxon>Spirochaetaceae</taxon>
        <taxon>Spirochaeta</taxon>
    </lineage>
</organism>
<dbReference type="EMBL" id="CP003282">
    <property type="protein sequence ID" value="AFG36794.1"/>
    <property type="molecule type" value="Genomic_DNA"/>
</dbReference>
<feature type="transmembrane region" description="Helical" evidence="7">
    <location>
        <begin position="87"/>
        <end position="106"/>
    </location>
</feature>
<comment type="subcellular location">
    <subcellularLocation>
        <location evidence="1">Cell membrane</location>
        <topology evidence="1">Multi-pass membrane protein</topology>
    </subcellularLocation>
</comment>
<dbReference type="KEGG" id="sfc:Spiaf_0694"/>
<feature type="domain" description="MgtC/SapB/SrpB/YhiD N-terminal" evidence="8">
    <location>
        <begin position="29"/>
        <end position="155"/>
    </location>
</feature>
<sequence length="243" mass="25973">MNQVLGLPQALLSSDPGSLQFFFESALRLVLALVFGGAIGWERERHSQPAGLRTHMLICMGAALVMVLSAGLTTQFPTEQGADPGRIAAQVISGIGFIGGGAILRLRGSVKGITTAASLWVAAGLGLTVGAGMYATAVLATALIIFTLGVLTRLEVSVINPMVLRRLEVSIAQDHIATEHDIRAIIDRDGLRVLEEEVDLQLSGDQVELSFQMRMPMSYDISAFTKAIGKLNGVRRVRVRAPR</sequence>
<comment type="similarity">
    <text evidence="2">Belongs to the MgtC/SapB family.</text>
</comment>
<dbReference type="PANTHER" id="PTHR33778:SF1">
    <property type="entry name" value="MAGNESIUM TRANSPORTER YHID-RELATED"/>
    <property type="match status" value="1"/>
</dbReference>
<dbReference type="PATRIC" id="fig|889378.3.peg.704"/>
<keyword evidence="6 7" id="KW-0472">Membrane</keyword>
<evidence type="ECO:0000256" key="7">
    <source>
        <dbReference type="SAM" id="Phobius"/>
    </source>
</evidence>
<proteinExistence type="inferred from homology"/>
<dbReference type="InterPro" id="IPR049177">
    <property type="entry name" value="MgtC_SapB_SrpB_YhiD_N"/>
</dbReference>
<dbReference type="InterPro" id="IPR003416">
    <property type="entry name" value="MgtC/SapB/SrpB/YhiD_fam"/>
</dbReference>
<keyword evidence="5 7" id="KW-1133">Transmembrane helix</keyword>
<reference evidence="10" key="1">
    <citation type="journal article" date="2013" name="Stand. Genomic Sci.">
        <title>Complete genome sequence of the halophilic bacterium Spirochaeta africana type strain (Z-7692(T)) from the alkaline Lake Magadi in the East African Rift.</title>
        <authorList>
            <person name="Liolos K."/>
            <person name="Abt B."/>
            <person name="Scheuner C."/>
            <person name="Teshima H."/>
            <person name="Held B."/>
            <person name="Lapidus A."/>
            <person name="Nolan M."/>
            <person name="Lucas S."/>
            <person name="Deshpande S."/>
            <person name="Cheng J.F."/>
            <person name="Tapia R."/>
            <person name="Goodwin L.A."/>
            <person name="Pitluck S."/>
            <person name="Pagani I."/>
            <person name="Ivanova N."/>
            <person name="Mavromatis K."/>
            <person name="Mikhailova N."/>
            <person name="Huntemann M."/>
            <person name="Pati A."/>
            <person name="Chen A."/>
            <person name="Palaniappan K."/>
            <person name="Land M."/>
            <person name="Rohde M."/>
            <person name="Tindall B.J."/>
            <person name="Detter J.C."/>
            <person name="Goker M."/>
            <person name="Bristow J."/>
            <person name="Eisen J.A."/>
            <person name="Markowitz V."/>
            <person name="Hugenholtz P."/>
            <person name="Woyke T."/>
            <person name="Klenk H.P."/>
            <person name="Kyrpides N.C."/>
        </authorList>
    </citation>
    <scope>NUCLEOTIDE SEQUENCE</scope>
    <source>
        <strain evidence="10">ATCC 700263 / DSM 8902 / Z-7692</strain>
    </source>
</reference>
<evidence type="ECO:0000313" key="10">
    <source>
        <dbReference type="Proteomes" id="UP000007383"/>
    </source>
</evidence>
<keyword evidence="3" id="KW-1003">Cell membrane</keyword>
<dbReference type="AlphaFoldDB" id="H9UH01"/>
<evidence type="ECO:0000256" key="3">
    <source>
        <dbReference type="ARBA" id="ARBA00022475"/>
    </source>
</evidence>